<reference evidence="2" key="1">
    <citation type="submission" date="2023-03" db="EMBL/GenBank/DDBJ databases">
        <title>MT1 and MT2 Draft Genomes of Novel Species.</title>
        <authorList>
            <person name="Venkateswaran K."/>
        </authorList>
    </citation>
    <scope>NUCLEOTIDE SEQUENCE</scope>
    <source>
        <strain evidence="2">F6_8S_P_1A</strain>
    </source>
</reference>
<dbReference type="InterPro" id="IPR005531">
    <property type="entry name" value="Asp23"/>
</dbReference>
<accession>A0ABT8IVE1</accession>
<dbReference type="EMBL" id="JAROCB010000002">
    <property type="protein sequence ID" value="MDN4596760.1"/>
    <property type="molecule type" value="Genomic_DNA"/>
</dbReference>
<organism evidence="2 3">
    <name type="scientific">Leifsonia virtsii</name>
    <dbReference type="NCBI Taxonomy" id="3035915"/>
    <lineage>
        <taxon>Bacteria</taxon>
        <taxon>Bacillati</taxon>
        <taxon>Actinomycetota</taxon>
        <taxon>Actinomycetes</taxon>
        <taxon>Micrococcales</taxon>
        <taxon>Microbacteriaceae</taxon>
        <taxon>Leifsonia</taxon>
    </lineage>
</organism>
<proteinExistence type="inferred from homology"/>
<protein>
    <submittedName>
        <fullName evidence="2">Asp23/Gls24 family envelope stress response protein</fullName>
    </submittedName>
</protein>
<gene>
    <name evidence="2" type="ORF">P5G59_06395</name>
</gene>
<dbReference type="Pfam" id="PF03780">
    <property type="entry name" value="Asp23"/>
    <property type="match status" value="1"/>
</dbReference>
<dbReference type="Proteomes" id="UP001174210">
    <property type="component" value="Unassembled WGS sequence"/>
</dbReference>
<evidence type="ECO:0000313" key="2">
    <source>
        <dbReference type="EMBL" id="MDN4596760.1"/>
    </source>
</evidence>
<keyword evidence="3" id="KW-1185">Reference proteome</keyword>
<sequence>MTDPILPGDDLVDGHTLDELSDYLARGRTPADPSIDDSPECRAALDALEQLSRTTRAALEAEAAQSPLDDGWVGRILDGIRLDVQSGRRVRLAHSDPGADLALTEGAVRALVRGVGDAVDGVIVGRCRLDGDVETPGSPIAVHIDISVRYGDPLAQVAARVRELVASELARHAELTIASVDVTVTDVRDRSAQDGGRA</sequence>
<dbReference type="RefSeq" id="WP_301217111.1">
    <property type="nucleotide sequence ID" value="NZ_JAROCB010000002.1"/>
</dbReference>
<comment type="similarity">
    <text evidence="1">Belongs to the asp23 family.</text>
</comment>
<name>A0ABT8IVE1_9MICO</name>
<evidence type="ECO:0000256" key="1">
    <source>
        <dbReference type="ARBA" id="ARBA00005721"/>
    </source>
</evidence>
<comment type="caution">
    <text evidence="2">The sequence shown here is derived from an EMBL/GenBank/DDBJ whole genome shotgun (WGS) entry which is preliminary data.</text>
</comment>
<evidence type="ECO:0000313" key="3">
    <source>
        <dbReference type="Proteomes" id="UP001174210"/>
    </source>
</evidence>